<dbReference type="Proteomes" id="UP000434209">
    <property type="component" value="Chromosome 2"/>
</dbReference>
<protein>
    <submittedName>
        <fullName evidence="1">Uncharacterized protein</fullName>
    </submittedName>
</protein>
<keyword evidence="2" id="KW-1185">Reference proteome</keyword>
<dbReference type="KEGG" id="pacp:FAZ97_18025"/>
<evidence type="ECO:0000313" key="1">
    <source>
        <dbReference type="EMBL" id="QGZ56855.1"/>
    </source>
</evidence>
<dbReference type="OrthoDB" id="9118768at2"/>
<gene>
    <name evidence="1" type="ORF">FAZ97_18025</name>
</gene>
<reference evidence="1 2" key="1">
    <citation type="submission" date="2019-12" db="EMBL/GenBank/DDBJ databases">
        <title>Paraburkholderia acidiphila 7Q-K02 sp. nov and Paraburkholderia acidisoli DHF22 sp. nov., two strains isolated from forest soil.</title>
        <authorList>
            <person name="Gao Z."/>
            <person name="Qiu L."/>
        </authorList>
    </citation>
    <scope>NUCLEOTIDE SEQUENCE [LARGE SCALE GENOMIC DNA]</scope>
    <source>
        <strain evidence="1 2">7Q-K02</strain>
    </source>
</reference>
<dbReference type="RefSeq" id="WP_158759806.1">
    <property type="nucleotide sequence ID" value="NZ_CP046910.1"/>
</dbReference>
<sequence>MDITLPSPNETAESLIQSGLRYAVALLDALTSRNSDYLNPRVNVGTFLSWLQEDHPGWAAELAESNYSKLFARRLGRTLFLAQRRDQLEQSFADTTGARLSGDSDAMERMTAVRAAVRHVLPYWSSEAVEDVLDDASALLVSTVPLSHGQAITRAPSVQRYIVNELSPALKAVRRQATTARPDTCFLVPRNHAPQPLQEYIHEKIAVVVPLVASFDESWIFHCQDGRPTYRELIIDDGDGPLSMSVMFGLERGRVFFDYEALRDPLFRRLRAELPVMYVSSGATVLATHPFQPFAFEDAFYAEVTNFQMGWENDTGNNMPFQQRVDCLRRDRLPRHVYVNRFVDDLTGSPASVHTAPALRHWALPDHEQLTK</sequence>
<evidence type="ECO:0000313" key="2">
    <source>
        <dbReference type="Proteomes" id="UP000434209"/>
    </source>
</evidence>
<proteinExistence type="predicted"/>
<accession>A0A7Z2JBG8</accession>
<dbReference type="AlphaFoldDB" id="A0A7Z2JBG8"/>
<organism evidence="1 2">
    <name type="scientific">Paraburkholderia acidiphila</name>
    <dbReference type="NCBI Taxonomy" id="2571747"/>
    <lineage>
        <taxon>Bacteria</taxon>
        <taxon>Pseudomonadati</taxon>
        <taxon>Pseudomonadota</taxon>
        <taxon>Betaproteobacteria</taxon>
        <taxon>Burkholderiales</taxon>
        <taxon>Burkholderiaceae</taxon>
        <taxon>Paraburkholderia</taxon>
    </lineage>
</organism>
<dbReference type="EMBL" id="CP046910">
    <property type="protein sequence ID" value="QGZ56855.1"/>
    <property type="molecule type" value="Genomic_DNA"/>
</dbReference>
<name>A0A7Z2JBG8_9BURK</name>